<reference evidence="7 8" key="1">
    <citation type="submission" date="2023-04" db="EMBL/GenBank/DDBJ databases">
        <title>Complete genome sequence of Alisedimentitalea scapharcae.</title>
        <authorList>
            <person name="Rong J.-C."/>
            <person name="Yi M.-L."/>
            <person name="Zhao Q."/>
        </authorList>
    </citation>
    <scope>NUCLEOTIDE SEQUENCE [LARGE SCALE GENOMIC DNA]</scope>
    <source>
        <strain evidence="7 8">KCTC 42119</strain>
    </source>
</reference>
<evidence type="ECO:0000313" key="8">
    <source>
        <dbReference type="Proteomes" id="UP001623232"/>
    </source>
</evidence>
<proteinExistence type="predicted"/>
<evidence type="ECO:0000256" key="2">
    <source>
        <dbReference type="ARBA" id="ARBA00022723"/>
    </source>
</evidence>
<evidence type="ECO:0000256" key="3">
    <source>
        <dbReference type="ARBA" id="ARBA00023004"/>
    </source>
</evidence>
<keyword evidence="1 4" id="KW-0349">Heme</keyword>
<dbReference type="Pfam" id="PF13442">
    <property type="entry name" value="Cytochrome_CBB3"/>
    <property type="match status" value="1"/>
</dbReference>
<dbReference type="PROSITE" id="PS51257">
    <property type="entry name" value="PROKAR_LIPOPROTEIN"/>
    <property type="match status" value="1"/>
</dbReference>
<keyword evidence="5" id="KW-0732">Signal</keyword>
<keyword evidence="8" id="KW-1185">Reference proteome</keyword>
<organism evidence="7 8">
    <name type="scientific">Aliisedimentitalea scapharcae</name>
    <dbReference type="NCBI Taxonomy" id="1524259"/>
    <lineage>
        <taxon>Bacteria</taxon>
        <taxon>Pseudomonadati</taxon>
        <taxon>Pseudomonadota</taxon>
        <taxon>Alphaproteobacteria</taxon>
        <taxon>Rhodobacterales</taxon>
        <taxon>Roseobacteraceae</taxon>
        <taxon>Aliisedimentitalea</taxon>
    </lineage>
</organism>
<keyword evidence="3 4" id="KW-0408">Iron</keyword>
<evidence type="ECO:0000256" key="4">
    <source>
        <dbReference type="PROSITE-ProRule" id="PRU00433"/>
    </source>
</evidence>
<name>A0ABZ2XRQ5_9RHOB</name>
<gene>
    <name evidence="7" type="ORF">QEZ52_15880</name>
</gene>
<evidence type="ECO:0000313" key="7">
    <source>
        <dbReference type="EMBL" id="WZK88072.1"/>
    </source>
</evidence>
<dbReference type="InterPro" id="IPR009056">
    <property type="entry name" value="Cyt_c-like_dom"/>
</dbReference>
<keyword evidence="2 4" id="KW-0479">Metal-binding</keyword>
<dbReference type="PROSITE" id="PS51007">
    <property type="entry name" value="CYTC"/>
    <property type="match status" value="1"/>
</dbReference>
<feature type="domain" description="Cytochrome c" evidence="6">
    <location>
        <begin position="26"/>
        <end position="135"/>
    </location>
</feature>
<dbReference type="InterPro" id="IPR036909">
    <property type="entry name" value="Cyt_c-like_dom_sf"/>
</dbReference>
<feature type="signal peptide" evidence="5">
    <location>
        <begin position="1"/>
        <end position="22"/>
    </location>
</feature>
<evidence type="ECO:0000256" key="1">
    <source>
        <dbReference type="ARBA" id="ARBA00022617"/>
    </source>
</evidence>
<dbReference type="SUPFAM" id="SSF46626">
    <property type="entry name" value="Cytochrome c"/>
    <property type="match status" value="1"/>
</dbReference>
<protein>
    <submittedName>
        <fullName evidence="7">Cytochrome c</fullName>
    </submittedName>
</protein>
<dbReference type="Gene3D" id="1.10.760.10">
    <property type="entry name" value="Cytochrome c-like domain"/>
    <property type="match status" value="1"/>
</dbReference>
<sequence>MHAVTVRIAMAVPGLCLMVLIACTPVTERSGADLFKQNCVSCHGRSGAGDGPLADQLPVPPANLRGLSAANDGVFPAERVIATMHGYRGKDVQGLMPEFDGLLDGPKEPWTTADGQVIATPTALVTLAGYLETLQDL</sequence>
<evidence type="ECO:0000259" key="6">
    <source>
        <dbReference type="PROSITE" id="PS51007"/>
    </source>
</evidence>
<evidence type="ECO:0000256" key="5">
    <source>
        <dbReference type="SAM" id="SignalP"/>
    </source>
</evidence>
<accession>A0ABZ2XRQ5</accession>
<dbReference type="EMBL" id="CP123584">
    <property type="protein sequence ID" value="WZK88072.1"/>
    <property type="molecule type" value="Genomic_DNA"/>
</dbReference>
<feature type="chain" id="PRO_5047275336" evidence="5">
    <location>
        <begin position="23"/>
        <end position="137"/>
    </location>
</feature>
<dbReference type="Proteomes" id="UP001623232">
    <property type="component" value="Chromosome"/>
</dbReference>